<dbReference type="EMBL" id="CP003345">
    <property type="protein sequence ID" value="AFM05099.1"/>
    <property type="molecule type" value="Genomic_DNA"/>
</dbReference>
<dbReference type="AlphaFoldDB" id="I4AMB4"/>
<keyword evidence="2" id="KW-1185">Reference proteome</keyword>
<protein>
    <submittedName>
        <fullName evidence="1">Uncharacterized protein</fullName>
    </submittedName>
</protein>
<evidence type="ECO:0000313" key="2">
    <source>
        <dbReference type="Proteomes" id="UP000006054"/>
    </source>
</evidence>
<organism evidence="1 2">
    <name type="scientific">Bernardetia litoralis (strain ATCC 23117 / DSM 6794 / NBRC 15988 / NCIMB 1366 / Fx l1 / Sio-4)</name>
    <name type="common">Flexibacter litoralis</name>
    <dbReference type="NCBI Taxonomy" id="880071"/>
    <lineage>
        <taxon>Bacteria</taxon>
        <taxon>Pseudomonadati</taxon>
        <taxon>Bacteroidota</taxon>
        <taxon>Cytophagia</taxon>
        <taxon>Cytophagales</taxon>
        <taxon>Bernardetiaceae</taxon>
        <taxon>Bernardetia</taxon>
    </lineage>
</organism>
<accession>I4AMB4</accession>
<dbReference type="HOGENOM" id="CLU_1080742_0_0_10"/>
<evidence type="ECO:0000313" key="1">
    <source>
        <dbReference type="EMBL" id="AFM05099.1"/>
    </source>
</evidence>
<gene>
    <name evidence="1" type="ordered locus">Fleli_2745</name>
</gene>
<dbReference type="STRING" id="880071.Fleli_2745"/>
<sequence precursor="true">MKTKLYTSLLLWLAFIILVASYSLDNQKDELQAITTTKNSILEAQKKYYDKEINEAEVYLEENGNDRRDIKVQDTVKLGRAIIDSIFENDEIKAEIIMPFLSKYYHDHKGVQSDEEEIMRSLVKRYKGNNKLLKSVDDFSCYQYAYGRLFDHYYKLWNSGCGFDKISIVKSSDTTVAFHITGLPNYIEIPKKTIQLINQENSKEDNWVIKFDKKSTKPIIFQINTYTKTDTTRKRYQIKPQKGKKLGAFDYEEIEIK</sequence>
<dbReference type="KEGG" id="fli:Fleli_2745"/>
<reference evidence="2" key="1">
    <citation type="submission" date="2012-06" db="EMBL/GenBank/DDBJ databases">
        <title>The complete genome of Flexibacter litoralis DSM 6794.</title>
        <authorList>
            <person name="Lucas S."/>
            <person name="Copeland A."/>
            <person name="Lapidus A."/>
            <person name="Glavina del Rio T."/>
            <person name="Dalin E."/>
            <person name="Tice H."/>
            <person name="Bruce D."/>
            <person name="Goodwin L."/>
            <person name="Pitluck S."/>
            <person name="Peters L."/>
            <person name="Ovchinnikova G."/>
            <person name="Lu M."/>
            <person name="Kyrpides N."/>
            <person name="Mavromatis K."/>
            <person name="Ivanova N."/>
            <person name="Brettin T."/>
            <person name="Detter J.C."/>
            <person name="Han C."/>
            <person name="Larimer F."/>
            <person name="Land M."/>
            <person name="Hauser L."/>
            <person name="Markowitz V."/>
            <person name="Cheng J.-F."/>
            <person name="Hugenholtz P."/>
            <person name="Woyke T."/>
            <person name="Wu D."/>
            <person name="Spring S."/>
            <person name="Lang E."/>
            <person name="Kopitz M."/>
            <person name="Brambilla E."/>
            <person name="Klenk H.-P."/>
            <person name="Eisen J.A."/>
        </authorList>
    </citation>
    <scope>NUCLEOTIDE SEQUENCE [LARGE SCALE GENOMIC DNA]</scope>
    <source>
        <strain evidence="2">ATCC 23117 / DSM 6794 / NBRC 15988 / NCIMB 1366 / Sio-4</strain>
    </source>
</reference>
<name>I4AMB4_BERLS</name>
<dbReference type="Proteomes" id="UP000006054">
    <property type="component" value="Chromosome"/>
</dbReference>
<proteinExistence type="predicted"/>
<dbReference type="RefSeq" id="WP_014798536.1">
    <property type="nucleotide sequence ID" value="NC_018018.1"/>
</dbReference>